<comment type="caution">
    <text evidence="3">The sequence shown here is derived from an EMBL/GenBank/DDBJ whole genome shotgun (WGS) entry which is preliminary data.</text>
</comment>
<feature type="transmembrane region" description="Helical" evidence="2">
    <location>
        <begin position="83"/>
        <end position="101"/>
    </location>
</feature>
<feature type="transmembrane region" description="Helical" evidence="2">
    <location>
        <begin position="40"/>
        <end position="63"/>
    </location>
</feature>
<protein>
    <submittedName>
        <fullName evidence="3">Uncharacterized protein</fullName>
    </submittedName>
</protein>
<keyword evidence="2" id="KW-0472">Membrane</keyword>
<keyword evidence="2" id="KW-1133">Transmembrane helix</keyword>
<dbReference type="EMBL" id="JABFNT010000031">
    <property type="protein sequence ID" value="NOJ79063.1"/>
    <property type="molecule type" value="Genomic_DNA"/>
</dbReference>
<accession>A0A7Y4MS20</accession>
<reference evidence="3 4" key="1">
    <citation type="submission" date="2020-05" db="EMBL/GenBank/DDBJ databases">
        <authorList>
            <person name="Whitworth D."/>
        </authorList>
    </citation>
    <scope>NUCLEOTIDE SEQUENCE [LARGE SCALE GENOMIC DNA]</scope>
    <source>
        <strain evidence="3 4">AM005</strain>
    </source>
</reference>
<evidence type="ECO:0000313" key="4">
    <source>
        <dbReference type="Proteomes" id="UP000533080"/>
    </source>
</evidence>
<feature type="region of interest" description="Disordered" evidence="1">
    <location>
        <begin position="278"/>
        <end position="310"/>
    </location>
</feature>
<evidence type="ECO:0000313" key="3">
    <source>
        <dbReference type="EMBL" id="NOJ79063.1"/>
    </source>
</evidence>
<evidence type="ECO:0000256" key="2">
    <source>
        <dbReference type="SAM" id="Phobius"/>
    </source>
</evidence>
<name>A0A7Y4MS20_MYXXA</name>
<dbReference type="RefSeq" id="WP_171441373.1">
    <property type="nucleotide sequence ID" value="NZ_JABFNS010000026.1"/>
</dbReference>
<dbReference type="AlphaFoldDB" id="A0A7Y4MS20"/>
<organism evidence="3 4">
    <name type="scientific">Myxococcus xanthus</name>
    <dbReference type="NCBI Taxonomy" id="34"/>
    <lineage>
        <taxon>Bacteria</taxon>
        <taxon>Pseudomonadati</taxon>
        <taxon>Myxococcota</taxon>
        <taxon>Myxococcia</taxon>
        <taxon>Myxococcales</taxon>
        <taxon>Cystobacterineae</taxon>
        <taxon>Myxococcaceae</taxon>
        <taxon>Myxococcus</taxon>
    </lineage>
</organism>
<gene>
    <name evidence="3" type="ORF">HNV28_12045</name>
</gene>
<keyword evidence="2" id="KW-0812">Transmembrane</keyword>
<proteinExistence type="predicted"/>
<feature type="compositionally biased region" description="Basic and acidic residues" evidence="1">
    <location>
        <begin position="278"/>
        <end position="301"/>
    </location>
</feature>
<feature type="transmembrane region" description="Helical" evidence="2">
    <location>
        <begin position="6"/>
        <end position="28"/>
    </location>
</feature>
<evidence type="ECO:0000256" key="1">
    <source>
        <dbReference type="SAM" id="MobiDB-lite"/>
    </source>
</evidence>
<dbReference type="Proteomes" id="UP000533080">
    <property type="component" value="Unassembled WGS sequence"/>
</dbReference>
<sequence length="310" mass="33777">MIRQEAAMFFGSLLLWVPLLLGAGVGRWRRKRAGDNAPAARLWAIVNLPGALVLLLACNGVMAPRTLAWFRSLGALPFAPTPGMLQGVAMFAAFVLGYSIASMMWSGPAQDASTASTNAPGTTGPVNKHSSMKVFAVICATIALSSGTGVVSQGLRKGGFLTTSDVGGLPELAQVQEQLRPLEACSITYRRRDKRGQRQHPNSVFIETCSVGEYIIVLIDVPGTWADKGVGFEMSRGSISEPWEIQVEKAEVPFPDLEKALEHFAPLIAAQYPEKLRERRASASEMERHLDEQQRLEQERKARAKGSYPR</sequence>